<dbReference type="EMBL" id="CDMY01000290">
    <property type="protein sequence ID" value="CEL99868.1"/>
    <property type="molecule type" value="Genomic_DNA"/>
</dbReference>
<dbReference type="InterPro" id="IPR039859">
    <property type="entry name" value="PFA4/ZDH16/20/ERF2-like"/>
</dbReference>
<evidence type="ECO:0000256" key="6">
    <source>
        <dbReference type="ARBA" id="ARBA00023315"/>
    </source>
</evidence>
<dbReference type="VEuPathDB" id="CryptoDB:Vbra_22507"/>
<accession>A0A0G4EQW2</accession>
<dbReference type="GO" id="GO:0019706">
    <property type="term" value="F:protein-cysteine S-palmitoyltransferase activity"/>
    <property type="evidence" value="ECO:0007669"/>
    <property type="project" value="UniProtKB-EC"/>
</dbReference>
<evidence type="ECO:0000259" key="9">
    <source>
        <dbReference type="Pfam" id="PF01529"/>
    </source>
</evidence>
<dbReference type="OrthoDB" id="331948at2759"/>
<dbReference type="Gene3D" id="3.80.10.10">
    <property type="entry name" value="Ribonuclease Inhibitor"/>
    <property type="match status" value="2"/>
</dbReference>
<feature type="transmembrane region" description="Helical" evidence="7">
    <location>
        <begin position="439"/>
        <end position="459"/>
    </location>
</feature>
<keyword evidence="6 7" id="KW-0012">Acyltransferase</keyword>
<feature type="domain" description="Palmitoyltransferase DHHC" evidence="9">
    <location>
        <begin position="528"/>
        <end position="642"/>
    </location>
</feature>
<dbReference type="PROSITE" id="PS50216">
    <property type="entry name" value="DHHC"/>
    <property type="match status" value="1"/>
</dbReference>
<keyword evidence="5 7" id="KW-0472">Membrane</keyword>
<organism evidence="10 11">
    <name type="scientific">Vitrella brassicaformis (strain CCMP3155)</name>
    <dbReference type="NCBI Taxonomy" id="1169540"/>
    <lineage>
        <taxon>Eukaryota</taxon>
        <taxon>Sar</taxon>
        <taxon>Alveolata</taxon>
        <taxon>Colpodellida</taxon>
        <taxon>Vitrellaceae</taxon>
        <taxon>Vitrella</taxon>
    </lineage>
</organism>
<dbReference type="GO" id="GO:0016020">
    <property type="term" value="C:membrane"/>
    <property type="evidence" value="ECO:0007669"/>
    <property type="project" value="UniProtKB-SubCell"/>
</dbReference>
<dbReference type="Pfam" id="PF13855">
    <property type="entry name" value="LRR_8"/>
    <property type="match status" value="1"/>
</dbReference>
<comment type="similarity">
    <text evidence="7">Belongs to the DHHC palmitoyltransferase family.</text>
</comment>
<dbReference type="STRING" id="1169540.A0A0G4EQW2"/>
<sequence>MASSGRKPPQMVSMDASTARCRMMQIHDLGLVLKKLTDLTAVTRLEVGNNRLKEMPSLQALPSVQHVDLSMNFISFLDGAAVPEQVTHLNISHNMIKNGSALPASSKLTEMDISFNRLATLAPLKLQSLSELQSLNCSFNALRDIGGLEGHPSLTHLFLQGNKIEDLRALTSAETAFLALQALDISANAIQEDQYLVLYHFLPRVAPKLADIFMGANPFVNKRAKDYALLLLSTNEKLKRVDGARATPHLKGMLMKRMTDASVKDLIDHTRMLYETDCKWEKQRTNMQLRLLQDLHKRVLENMSDYESEMENDLLIKAQYLKKEVEKPLNEDTIEKLQHDWKARLEEIRQMEQAHRAEEKDQEVLAMEPSTQGRVQKLVLLRKEAVTATEEWRRKKREAREAMQQEAAQENVSATQQETAPDEEKPPEEEQSFVKYSPVVFIAFLFGIIYVAHMLYRILPLLQLALPAKIRNHDIETQGWIESVVLHFLLGMFVWSYARAVLEDAGFIPSRQWSTEPADELVMERKENGDKRFCKYEKLFKPDRAHYCRPLGCNILKMDHYCPKYFFLSLLYAVCVLLMVDFTLTPRFAVYAEDPMSTYGTLIIVLFGIVLSYILTLVVGGFFLFHCWLISHNMTTIEFCEKRRREGQRPNPYDMGIVENIIQVLGEDIDKVLVPLPLPTSQKRRFGYGTVFPRVDRVTGRQVQVA</sequence>
<feature type="region of interest" description="Disordered" evidence="8">
    <location>
        <begin position="392"/>
        <end position="429"/>
    </location>
</feature>
<evidence type="ECO:0000256" key="7">
    <source>
        <dbReference type="RuleBase" id="RU079119"/>
    </source>
</evidence>
<dbReference type="EC" id="2.3.1.225" evidence="7"/>
<dbReference type="Proteomes" id="UP000041254">
    <property type="component" value="Unassembled WGS sequence"/>
</dbReference>
<evidence type="ECO:0000256" key="5">
    <source>
        <dbReference type="ARBA" id="ARBA00023136"/>
    </source>
</evidence>
<evidence type="ECO:0000256" key="2">
    <source>
        <dbReference type="ARBA" id="ARBA00022679"/>
    </source>
</evidence>
<feature type="compositionally biased region" description="Basic and acidic residues" evidence="8">
    <location>
        <begin position="392"/>
        <end position="403"/>
    </location>
</feature>
<dbReference type="SUPFAM" id="SSF52058">
    <property type="entry name" value="L domain-like"/>
    <property type="match status" value="1"/>
</dbReference>
<evidence type="ECO:0000313" key="10">
    <source>
        <dbReference type="EMBL" id="CEL99868.1"/>
    </source>
</evidence>
<comment type="subcellular location">
    <subcellularLocation>
        <location evidence="1">Membrane</location>
        <topology evidence="1">Multi-pass membrane protein</topology>
    </subcellularLocation>
</comment>
<name>A0A0G4EQW2_VITBC</name>
<protein>
    <recommendedName>
        <fullName evidence="7">Palmitoyltransferase</fullName>
        <ecNumber evidence="7">2.3.1.225</ecNumber>
    </recommendedName>
</protein>
<dbReference type="InterPro" id="IPR032675">
    <property type="entry name" value="LRR_dom_sf"/>
</dbReference>
<dbReference type="InterPro" id="IPR001594">
    <property type="entry name" value="Palmitoyltrfase_DHHC"/>
</dbReference>
<dbReference type="InParanoid" id="A0A0G4EQW2"/>
<keyword evidence="4 7" id="KW-1133">Transmembrane helix</keyword>
<comment type="catalytic activity">
    <reaction evidence="7">
        <text>L-cysteinyl-[protein] + hexadecanoyl-CoA = S-hexadecanoyl-L-cysteinyl-[protein] + CoA</text>
        <dbReference type="Rhea" id="RHEA:36683"/>
        <dbReference type="Rhea" id="RHEA-COMP:10131"/>
        <dbReference type="Rhea" id="RHEA-COMP:11032"/>
        <dbReference type="ChEBI" id="CHEBI:29950"/>
        <dbReference type="ChEBI" id="CHEBI:57287"/>
        <dbReference type="ChEBI" id="CHEBI:57379"/>
        <dbReference type="ChEBI" id="CHEBI:74151"/>
        <dbReference type="EC" id="2.3.1.225"/>
    </reaction>
</comment>
<dbReference type="AlphaFoldDB" id="A0A0G4EQW2"/>
<dbReference type="PROSITE" id="PS51450">
    <property type="entry name" value="LRR"/>
    <property type="match status" value="2"/>
</dbReference>
<evidence type="ECO:0000256" key="4">
    <source>
        <dbReference type="ARBA" id="ARBA00022989"/>
    </source>
</evidence>
<feature type="transmembrane region" description="Helical" evidence="7">
    <location>
        <begin position="565"/>
        <end position="582"/>
    </location>
</feature>
<keyword evidence="11" id="KW-1185">Reference proteome</keyword>
<dbReference type="PANTHER" id="PTHR12246">
    <property type="entry name" value="PALMITOYLTRANSFERASE ZDHHC16"/>
    <property type="match status" value="1"/>
</dbReference>
<reference evidence="10 11" key="1">
    <citation type="submission" date="2014-11" db="EMBL/GenBank/DDBJ databases">
        <authorList>
            <person name="Zhu J."/>
            <person name="Qi W."/>
            <person name="Song R."/>
        </authorList>
    </citation>
    <scope>NUCLEOTIDE SEQUENCE [LARGE SCALE GENOMIC DNA]</scope>
</reference>
<feature type="transmembrane region" description="Helical" evidence="7">
    <location>
        <begin position="602"/>
        <end position="625"/>
    </location>
</feature>
<comment type="domain">
    <text evidence="7">The DHHC domain is required for palmitoyltransferase activity.</text>
</comment>
<dbReference type="InterPro" id="IPR001611">
    <property type="entry name" value="Leu-rich_rpt"/>
</dbReference>
<keyword evidence="3 7" id="KW-0812">Transmembrane</keyword>
<gene>
    <name evidence="10" type="ORF">Vbra_22507</name>
</gene>
<evidence type="ECO:0000313" key="11">
    <source>
        <dbReference type="Proteomes" id="UP000041254"/>
    </source>
</evidence>
<evidence type="ECO:0000256" key="8">
    <source>
        <dbReference type="SAM" id="MobiDB-lite"/>
    </source>
</evidence>
<proteinExistence type="inferred from homology"/>
<evidence type="ECO:0000256" key="1">
    <source>
        <dbReference type="ARBA" id="ARBA00004141"/>
    </source>
</evidence>
<dbReference type="Pfam" id="PF01529">
    <property type="entry name" value="DHHC"/>
    <property type="match status" value="1"/>
</dbReference>
<evidence type="ECO:0000256" key="3">
    <source>
        <dbReference type="ARBA" id="ARBA00022692"/>
    </source>
</evidence>
<keyword evidence="2 7" id="KW-0808">Transferase</keyword>